<protein>
    <submittedName>
        <fullName evidence="1">Uncharacterized protein</fullName>
    </submittedName>
</protein>
<reference evidence="1 2" key="1">
    <citation type="submission" date="2020-06" db="EMBL/GenBank/DDBJ databases">
        <title>Actinomadura xiongansis sp. nov., isolated from soil of Baiyangdian.</title>
        <authorList>
            <person name="Zhang X."/>
        </authorList>
    </citation>
    <scope>NUCLEOTIDE SEQUENCE [LARGE SCALE GENOMIC DNA]</scope>
    <source>
        <strain evidence="1 2">HBUM206468</strain>
    </source>
</reference>
<comment type="caution">
    <text evidence="1">The sequence shown here is derived from an EMBL/GenBank/DDBJ whole genome shotgun (WGS) entry which is preliminary data.</text>
</comment>
<proteinExistence type="predicted"/>
<name>A0ABR7M1S3_9ACTN</name>
<dbReference type="EMBL" id="JABVEC010000047">
    <property type="protein sequence ID" value="MBC6470744.1"/>
    <property type="molecule type" value="Genomic_DNA"/>
</dbReference>
<dbReference type="RefSeq" id="WP_187247783.1">
    <property type="nucleotide sequence ID" value="NZ_BAAAOK010000031.1"/>
</dbReference>
<evidence type="ECO:0000313" key="2">
    <source>
        <dbReference type="Proteomes" id="UP000805614"/>
    </source>
</evidence>
<sequence>MEHRGQSGELDEILADAARLLDAGFPATALLELTDAFHDDFDRFAQLRPPWARAYRDLSRPQLAARLELMLPMYERLQN</sequence>
<accession>A0ABR7M1S3</accession>
<dbReference type="Proteomes" id="UP000805614">
    <property type="component" value="Unassembled WGS sequence"/>
</dbReference>
<organism evidence="1 2">
    <name type="scientific">Actinomadura alba</name>
    <dbReference type="NCBI Taxonomy" id="406431"/>
    <lineage>
        <taxon>Bacteria</taxon>
        <taxon>Bacillati</taxon>
        <taxon>Actinomycetota</taxon>
        <taxon>Actinomycetes</taxon>
        <taxon>Streptosporangiales</taxon>
        <taxon>Thermomonosporaceae</taxon>
        <taxon>Actinomadura</taxon>
    </lineage>
</organism>
<keyword evidence="2" id="KW-1185">Reference proteome</keyword>
<gene>
    <name evidence="1" type="ORF">HKK74_35420</name>
</gene>
<evidence type="ECO:0000313" key="1">
    <source>
        <dbReference type="EMBL" id="MBC6470744.1"/>
    </source>
</evidence>